<dbReference type="GO" id="GO:0016020">
    <property type="term" value="C:membrane"/>
    <property type="evidence" value="ECO:0007669"/>
    <property type="project" value="UniProtKB-SubCell"/>
</dbReference>
<dbReference type="Proteomes" id="UP001472866">
    <property type="component" value="Chromosome 09"/>
</dbReference>
<feature type="transmembrane region" description="Helical" evidence="6">
    <location>
        <begin position="63"/>
        <end position="85"/>
    </location>
</feature>
<feature type="transmembrane region" description="Helical" evidence="6">
    <location>
        <begin position="195"/>
        <end position="219"/>
    </location>
</feature>
<dbReference type="AlphaFoldDB" id="A0AAX4PEM4"/>
<keyword evidence="9" id="KW-1185">Reference proteome</keyword>
<evidence type="ECO:0000256" key="4">
    <source>
        <dbReference type="ARBA" id="ARBA00023136"/>
    </source>
</evidence>
<dbReference type="PANTHER" id="PTHR13439:SF0">
    <property type="entry name" value="TOPOISOMERASE I DAMAGE AFFECTED PROTEIN 4"/>
    <property type="match status" value="1"/>
</dbReference>
<dbReference type="PROSITE" id="PS50922">
    <property type="entry name" value="TLC"/>
    <property type="match status" value="1"/>
</dbReference>
<dbReference type="GO" id="GO:0005783">
    <property type="term" value="C:endoplasmic reticulum"/>
    <property type="evidence" value="ECO:0007669"/>
    <property type="project" value="TreeGrafter"/>
</dbReference>
<gene>
    <name evidence="8" type="ORF">HKI87_09g60530</name>
</gene>
<evidence type="ECO:0000259" key="7">
    <source>
        <dbReference type="PROSITE" id="PS50922"/>
    </source>
</evidence>
<evidence type="ECO:0000313" key="8">
    <source>
        <dbReference type="EMBL" id="WZN64496.1"/>
    </source>
</evidence>
<keyword evidence="3 6" id="KW-1133">Transmembrane helix</keyword>
<sequence length="280" mass="32636">MELFAGSKARADFDQESWRSFLNLVPHLVATCTACWGLLHLLLSRSVKAESFGITKAKEKVCVHNNMISTTHAIFSFCAGVVYFAQGWGREAASEVFCFSQFFHLVTAVSVGYILYDFVFLAIYFEYMKNQLATILAHHAIFIFTYFLSQYVPCTLGMILYFWFSLTEVSTPFLNYNWFLMKANFSKELWKKNGYILLLTFGIRWIITVSSLPFLWWYYREHVQTGKIYDQVAPKFWWLVDGYLFFFALGVGGLLFLNTYWYYVLLRKAYNAVASKPKKS</sequence>
<evidence type="ECO:0000256" key="5">
    <source>
        <dbReference type="PROSITE-ProRule" id="PRU00205"/>
    </source>
</evidence>
<organism evidence="8 9">
    <name type="scientific">Chloropicon roscoffensis</name>
    <dbReference type="NCBI Taxonomy" id="1461544"/>
    <lineage>
        <taxon>Eukaryota</taxon>
        <taxon>Viridiplantae</taxon>
        <taxon>Chlorophyta</taxon>
        <taxon>Chloropicophyceae</taxon>
        <taxon>Chloropicales</taxon>
        <taxon>Chloropicaceae</taxon>
        <taxon>Chloropicon</taxon>
    </lineage>
</organism>
<reference evidence="8 9" key="1">
    <citation type="submission" date="2024-03" db="EMBL/GenBank/DDBJ databases">
        <title>Complete genome sequence of the green alga Chloropicon roscoffensis RCC1871.</title>
        <authorList>
            <person name="Lemieux C."/>
            <person name="Pombert J.-F."/>
            <person name="Otis C."/>
            <person name="Turmel M."/>
        </authorList>
    </citation>
    <scope>NUCLEOTIDE SEQUENCE [LARGE SCALE GENOMIC DNA]</scope>
    <source>
        <strain evidence="8 9">RCC1871</strain>
    </source>
</reference>
<feature type="domain" description="TLC" evidence="7">
    <location>
        <begin position="58"/>
        <end position="274"/>
    </location>
</feature>
<dbReference type="InterPro" id="IPR050846">
    <property type="entry name" value="TLCD"/>
</dbReference>
<evidence type="ECO:0000256" key="6">
    <source>
        <dbReference type="SAM" id="Phobius"/>
    </source>
</evidence>
<protein>
    <submittedName>
        <fullName evidence="8">TLC domain-containing protein</fullName>
    </submittedName>
</protein>
<keyword evidence="2 5" id="KW-0812">Transmembrane</keyword>
<evidence type="ECO:0000256" key="1">
    <source>
        <dbReference type="ARBA" id="ARBA00004141"/>
    </source>
</evidence>
<evidence type="ECO:0000256" key="3">
    <source>
        <dbReference type="ARBA" id="ARBA00022989"/>
    </source>
</evidence>
<keyword evidence="4 5" id="KW-0472">Membrane</keyword>
<feature type="transmembrane region" description="Helical" evidence="6">
    <location>
        <begin position="20"/>
        <end position="43"/>
    </location>
</feature>
<feature type="transmembrane region" description="Helical" evidence="6">
    <location>
        <begin position="132"/>
        <end position="149"/>
    </location>
</feature>
<name>A0AAX4PEM4_9CHLO</name>
<evidence type="ECO:0000313" key="9">
    <source>
        <dbReference type="Proteomes" id="UP001472866"/>
    </source>
</evidence>
<evidence type="ECO:0000256" key="2">
    <source>
        <dbReference type="ARBA" id="ARBA00022692"/>
    </source>
</evidence>
<feature type="transmembrane region" description="Helical" evidence="6">
    <location>
        <begin position="243"/>
        <end position="266"/>
    </location>
</feature>
<proteinExistence type="predicted"/>
<dbReference type="GO" id="GO:0055088">
    <property type="term" value="P:lipid homeostasis"/>
    <property type="evidence" value="ECO:0007669"/>
    <property type="project" value="TreeGrafter"/>
</dbReference>
<comment type="subcellular location">
    <subcellularLocation>
        <location evidence="1">Membrane</location>
        <topology evidence="1">Multi-pass membrane protein</topology>
    </subcellularLocation>
</comment>
<feature type="transmembrane region" description="Helical" evidence="6">
    <location>
        <begin position="155"/>
        <end position="174"/>
    </location>
</feature>
<dbReference type="EMBL" id="CP151509">
    <property type="protein sequence ID" value="WZN64496.1"/>
    <property type="molecule type" value="Genomic_DNA"/>
</dbReference>
<accession>A0AAX4PEM4</accession>
<dbReference type="InterPro" id="IPR006634">
    <property type="entry name" value="TLC-dom"/>
</dbReference>
<feature type="transmembrane region" description="Helical" evidence="6">
    <location>
        <begin position="105"/>
        <end position="125"/>
    </location>
</feature>
<dbReference type="PANTHER" id="PTHR13439">
    <property type="entry name" value="CT120 PROTEIN"/>
    <property type="match status" value="1"/>
</dbReference>